<organism evidence="2">
    <name type="scientific">Picea sitchensis</name>
    <name type="common">Sitka spruce</name>
    <name type="synonym">Pinus sitchensis</name>
    <dbReference type="NCBI Taxonomy" id="3332"/>
    <lineage>
        <taxon>Eukaryota</taxon>
        <taxon>Viridiplantae</taxon>
        <taxon>Streptophyta</taxon>
        <taxon>Embryophyta</taxon>
        <taxon>Tracheophyta</taxon>
        <taxon>Spermatophyta</taxon>
        <taxon>Pinopsida</taxon>
        <taxon>Pinidae</taxon>
        <taxon>Conifers I</taxon>
        <taxon>Pinales</taxon>
        <taxon>Pinaceae</taxon>
        <taxon>Picea</taxon>
    </lineage>
</organism>
<dbReference type="AlphaFoldDB" id="A9NL23"/>
<evidence type="ECO:0000256" key="1">
    <source>
        <dbReference type="SAM" id="Phobius"/>
    </source>
</evidence>
<evidence type="ECO:0000313" key="2">
    <source>
        <dbReference type="EMBL" id="ABK21334.1"/>
    </source>
</evidence>
<accession>A9NL23</accession>
<keyword evidence="1" id="KW-0812">Transmembrane</keyword>
<reference evidence="2" key="1">
    <citation type="journal article" date="2008" name="BMC Genomics">
        <title>A conifer genomics resource of 200,000 spruce (Picea spp.) ESTs and 6,464 high-quality, sequence-finished full-length cDNAs for Sitka spruce (Picea sitchensis).</title>
        <authorList>
            <person name="Ralph S.G."/>
            <person name="Chun H.J."/>
            <person name="Kolosova N."/>
            <person name="Cooper D."/>
            <person name="Oddy C."/>
            <person name="Ritland C.E."/>
            <person name="Kirkpatrick R."/>
            <person name="Moore R."/>
            <person name="Barber S."/>
            <person name="Holt R.A."/>
            <person name="Jones S.J."/>
            <person name="Marra M.A."/>
            <person name="Douglas C.J."/>
            <person name="Ritland K."/>
            <person name="Bohlmann J."/>
        </authorList>
    </citation>
    <scope>NUCLEOTIDE SEQUENCE</scope>
    <source>
        <tissue evidence="2">Green portion of the leader tissue</tissue>
    </source>
</reference>
<dbReference type="OMA" id="CFRVYIS"/>
<keyword evidence="1" id="KW-0472">Membrane</keyword>
<dbReference type="EMBL" id="EF081955">
    <property type="protein sequence ID" value="ABK21334.1"/>
    <property type="molecule type" value="mRNA"/>
</dbReference>
<feature type="transmembrane region" description="Helical" evidence="1">
    <location>
        <begin position="69"/>
        <end position="92"/>
    </location>
</feature>
<sequence>MNMSKKRLAVRLYVRIRPMSEFDKLLKRDNESMATLVCYMMFFLVAYSMILLIFSSSNPNSNIWQIPCFRVYISALASAIVVMFVYAVYRVIAQSARIWKEKDYLDCHRWEEDLSPQPFDL</sequence>
<name>A9NL23_PICSI</name>
<feature type="transmembrane region" description="Helical" evidence="1">
    <location>
        <begin position="36"/>
        <end position="57"/>
    </location>
</feature>
<keyword evidence="1" id="KW-1133">Transmembrane helix</keyword>
<proteinExistence type="evidence at transcript level"/>
<protein>
    <submittedName>
        <fullName evidence="2">Uncharacterized protein</fullName>
    </submittedName>
</protein>